<feature type="modified residue" description="4-aspartylphosphate" evidence="6">
    <location>
        <position position="52"/>
    </location>
</feature>
<dbReference type="Gene3D" id="3.40.50.2300">
    <property type="match status" value="1"/>
</dbReference>
<dbReference type="AlphaFoldDB" id="A0A9E7PN34"/>
<dbReference type="RefSeq" id="WP_257743428.1">
    <property type="nucleotide sequence ID" value="NZ_CP096115.1"/>
</dbReference>
<accession>A0A9E7PN34</accession>
<dbReference type="PANTHER" id="PTHR45339:SF1">
    <property type="entry name" value="HYBRID SIGNAL TRANSDUCTION HISTIDINE KINASE J"/>
    <property type="match status" value="1"/>
</dbReference>
<keyword evidence="1 6" id="KW-0597">Phosphoprotein</keyword>
<dbReference type="SMART" id="SM00448">
    <property type="entry name" value="REC"/>
    <property type="match status" value="1"/>
</dbReference>
<evidence type="ECO:0000313" key="9">
    <source>
        <dbReference type="Proteomes" id="UP001060368"/>
    </source>
</evidence>
<evidence type="ECO:0000256" key="4">
    <source>
        <dbReference type="ARBA" id="ARBA00023125"/>
    </source>
</evidence>
<dbReference type="Proteomes" id="UP001060368">
    <property type="component" value="Chromosome"/>
</dbReference>
<dbReference type="InterPro" id="IPR011006">
    <property type="entry name" value="CheY-like_superfamily"/>
</dbReference>
<keyword evidence="5" id="KW-0804">Transcription</keyword>
<evidence type="ECO:0000256" key="3">
    <source>
        <dbReference type="ARBA" id="ARBA00023015"/>
    </source>
</evidence>
<gene>
    <name evidence="8" type="ORF">L6E24_03965</name>
</gene>
<reference evidence="8" key="1">
    <citation type="submission" date="2022-04" db="EMBL/GenBank/DDBJ databases">
        <title>Complete genome of Methanoplanus endosymbiosus DSM 3599.</title>
        <authorList>
            <person name="Chen S.-C."/>
            <person name="You Y.-T."/>
            <person name="Zhou Y.-Z."/>
            <person name="Lai M.-C."/>
        </authorList>
    </citation>
    <scope>NUCLEOTIDE SEQUENCE</scope>
    <source>
        <strain evidence="8">DSM 3599</strain>
    </source>
</reference>
<dbReference type="EMBL" id="CP096115">
    <property type="protein sequence ID" value="UUX93289.1"/>
    <property type="molecule type" value="Genomic_DNA"/>
</dbReference>
<proteinExistence type="predicted"/>
<dbReference type="GeneID" id="74306823"/>
<evidence type="ECO:0000256" key="6">
    <source>
        <dbReference type="PROSITE-ProRule" id="PRU00169"/>
    </source>
</evidence>
<dbReference type="PROSITE" id="PS50110">
    <property type="entry name" value="RESPONSE_REGULATORY"/>
    <property type="match status" value="1"/>
</dbReference>
<evidence type="ECO:0000259" key="7">
    <source>
        <dbReference type="PROSITE" id="PS50110"/>
    </source>
</evidence>
<keyword evidence="4" id="KW-0238">DNA-binding</keyword>
<keyword evidence="3" id="KW-0805">Transcription regulation</keyword>
<dbReference type="GO" id="GO:0000160">
    <property type="term" value="P:phosphorelay signal transduction system"/>
    <property type="evidence" value="ECO:0007669"/>
    <property type="project" value="UniProtKB-KW"/>
</dbReference>
<keyword evidence="2" id="KW-0902">Two-component regulatory system</keyword>
<keyword evidence="9" id="KW-1185">Reference proteome</keyword>
<dbReference type="KEGG" id="mend:L6E24_03965"/>
<dbReference type="Pfam" id="PF00072">
    <property type="entry name" value="Response_reg"/>
    <property type="match status" value="1"/>
</dbReference>
<dbReference type="PANTHER" id="PTHR45339">
    <property type="entry name" value="HYBRID SIGNAL TRANSDUCTION HISTIDINE KINASE J"/>
    <property type="match status" value="1"/>
</dbReference>
<sequence>MKKILVVEDNPSNRYLITYILEKNGFEVITADTGEEGVQKATKESFDLVLMDIQLPGIDGFEATRQIRASGTDGTLPIIALTSYAMVGDREKAISMGCTGYIEKPINPDTIIAEILEHL</sequence>
<dbReference type="GO" id="GO:0003677">
    <property type="term" value="F:DNA binding"/>
    <property type="evidence" value="ECO:0007669"/>
    <property type="project" value="UniProtKB-KW"/>
</dbReference>
<evidence type="ECO:0000256" key="5">
    <source>
        <dbReference type="ARBA" id="ARBA00023163"/>
    </source>
</evidence>
<evidence type="ECO:0000256" key="1">
    <source>
        <dbReference type="ARBA" id="ARBA00022553"/>
    </source>
</evidence>
<evidence type="ECO:0000256" key="2">
    <source>
        <dbReference type="ARBA" id="ARBA00023012"/>
    </source>
</evidence>
<name>A0A9E7PN34_9EURY</name>
<dbReference type="SUPFAM" id="SSF52172">
    <property type="entry name" value="CheY-like"/>
    <property type="match status" value="1"/>
</dbReference>
<protein>
    <submittedName>
        <fullName evidence="8">Response regulator</fullName>
    </submittedName>
</protein>
<feature type="domain" description="Response regulatory" evidence="7">
    <location>
        <begin position="3"/>
        <end position="119"/>
    </location>
</feature>
<dbReference type="FunFam" id="3.40.50.2300:FF:000001">
    <property type="entry name" value="DNA-binding response regulator PhoB"/>
    <property type="match status" value="1"/>
</dbReference>
<organism evidence="8 9">
    <name type="scientific">Methanoplanus endosymbiosus</name>
    <dbReference type="NCBI Taxonomy" id="33865"/>
    <lineage>
        <taxon>Archaea</taxon>
        <taxon>Methanobacteriati</taxon>
        <taxon>Methanobacteriota</taxon>
        <taxon>Stenosarchaea group</taxon>
        <taxon>Methanomicrobia</taxon>
        <taxon>Methanomicrobiales</taxon>
        <taxon>Methanomicrobiaceae</taxon>
        <taxon>Methanoplanus</taxon>
    </lineage>
</organism>
<evidence type="ECO:0000313" key="8">
    <source>
        <dbReference type="EMBL" id="UUX93289.1"/>
    </source>
</evidence>
<dbReference type="InterPro" id="IPR001789">
    <property type="entry name" value="Sig_transdc_resp-reg_receiver"/>
</dbReference>